<dbReference type="PANTHER" id="PTHR46121">
    <property type="entry name" value="STEROIDOGENIC ACUTE REGULATORY PROTEIN-LIKE"/>
    <property type="match status" value="1"/>
</dbReference>
<dbReference type="Proteomes" id="UP000887572">
    <property type="component" value="Unplaced"/>
</dbReference>
<organism evidence="6 7">
    <name type="scientific">Globodera rostochiensis</name>
    <name type="common">Golden nematode worm</name>
    <name type="synonym">Heterodera rostochiensis</name>
    <dbReference type="NCBI Taxonomy" id="31243"/>
    <lineage>
        <taxon>Eukaryota</taxon>
        <taxon>Metazoa</taxon>
        <taxon>Ecdysozoa</taxon>
        <taxon>Nematoda</taxon>
        <taxon>Chromadorea</taxon>
        <taxon>Rhabditida</taxon>
        <taxon>Tylenchina</taxon>
        <taxon>Tylenchomorpha</taxon>
        <taxon>Tylenchoidea</taxon>
        <taxon>Heteroderidae</taxon>
        <taxon>Heteroderinae</taxon>
        <taxon>Globodera</taxon>
    </lineage>
</organism>
<evidence type="ECO:0000259" key="5">
    <source>
        <dbReference type="Pfam" id="PF10457"/>
    </source>
</evidence>
<dbReference type="GO" id="GO:0005765">
    <property type="term" value="C:lysosomal membrane"/>
    <property type="evidence" value="ECO:0007669"/>
    <property type="project" value="TreeGrafter"/>
</dbReference>
<dbReference type="WBParaSite" id="Gr19_v10_g3729.t1">
    <property type="protein sequence ID" value="Gr19_v10_g3729.t1"/>
    <property type="gene ID" value="Gr19_v10_g3729"/>
</dbReference>
<name>A0A914HS44_GLORO</name>
<dbReference type="AlphaFoldDB" id="A0A914HS44"/>
<evidence type="ECO:0000256" key="3">
    <source>
        <dbReference type="ARBA" id="ARBA00023136"/>
    </source>
</evidence>
<evidence type="ECO:0000256" key="1">
    <source>
        <dbReference type="ARBA" id="ARBA00004141"/>
    </source>
</evidence>
<sequence length="134" mass="15310">MNEMPPTLPLPLHAEVVFLIILIIEHNPSALLLHNREPGRHEQGPYKNSSLEAFVEKVDIFRPYFLYNSLFDLAIAAFLRMSVLLVAYALIKCDHWFPVALTTAGTTIFVATKIFFFFDKDKSQMQQPFTSVPP</sequence>
<dbReference type="InterPro" id="IPR019498">
    <property type="entry name" value="MENTAL"/>
</dbReference>
<protein>
    <submittedName>
        <fullName evidence="7">MENTAL domain-containing protein</fullName>
    </submittedName>
</protein>
<accession>A0A914HS44</accession>
<dbReference type="Pfam" id="PF10457">
    <property type="entry name" value="MENTAL"/>
    <property type="match status" value="1"/>
</dbReference>
<proteinExistence type="predicted"/>
<evidence type="ECO:0000313" key="7">
    <source>
        <dbReference type="WBParaSite" id="Gr19_v10_g3729.t1"/>
    </source>
</evidence>
<evidence type="ECO:0000256" key="4">
    <source>
        <dbReference type="SAM" id="Phobius"/>
    </source>
</evidence>
<dbReference type="InterPro" id="IPR051869">
    <property type="entry name" value="STARD3"/>
</dbReference>
<reference evidence="7" key="1">
    <citation type="submission" date="2022-11" db="UniProtKB">
        <authorList>
            <consortium name="WormBaseParasite"/>
        </authorList>
    </citation>
    <scope>IDENTIFICATION</scope>
</reference>
<evidence type="ECO:0000313" key="6">
    <source>
        <dbReference type="Proteomes" id="UP000887572"/>
    </source>
</evidence>
<dbReference type="GO" id="GO:0031902">
    <property type="term" value="C:late endosome membrane"/>
    <property type="evidence" value="ECO:0007669"/>
    <property type="project" value="TreeGrafter"/>
</dbReference>
<dbReference type="GO" id="GO:0099044">
    <property type="term" value="P:vesicle tethering to endoplasmic reticulum"/>
    <property type="evidence" value="ECO:0007669"/>
    <property type="project" value="TreeGrafter"/>
</dbReference>
<comment type="subcellular location">
    <subcellularLocation>
        <location evidence="1">Membrane</location>
        <topology evidence="1">Multi-pass membrane protein</topology>
    </subcellularLocation>
</comment>
<dbReference type="GO" id="GO:0005789">
    <property type="term" value="C:endoplasmic reticulum membrane"/>
    <property type="evidence" value="ECO:0007669"/>
    <property type="project" value="TreeGrafter"/>
</dbReference>
<dbReference type="GO" id="GO:0140284">
    <property type="term" value="C:endoplasmic reticulum-endosome membrane contact site"/>
    <property type="evidence" value="ECO:0007669"/>
    <property type="project" value="TreeGrafter"/>
</dbReference>
<keyword evidence="2 4" id="KW-0812">Transmembrane</keyword>
<dbReference type="PANTHER" id="PTHR46121:SF4">
    <property type="entry name" value="STEROIDOGENIC ACUTE REGULATORY PROTEIN-LIKE"/>
    <property type="match status" value="1"/>
</dbReference>
<feature type="transmembrane region" description="Helical" evidence="4">
    <location>
        <begin position="97"/>
        <end position="118"/>
    </location>
</feature>
<feature type="domain" description="MENTAL" evidence="5">
    <location>
        <begin position="53"/>
        <end position="124"/>
    </location>
</feature>
<keyword evidence="6" id="KW-1185">Reference proteome</keyword>
<keyword evidence="3 4" id="KW-0472">Membrane</keyword>
<keyword evidence="4" id="KW-1133">Transmembrane helix</keyword>
<feature type="transmembrane region" description="Helical" evidence="4">
    <location>
        <begin position="70"/>
        <end position="91"/>
    </location>
</feature>
<evidence type="ECO:0000256" key="2">
    <source>
        <dbReference type="ARBA" id="ARBA00022692"/>
    </source>
</evidence>